<keyword evidence="8" id="KW-1185">Reference proteome</keyword>
<evidence type="ECO:0000256" key="2">
    <source>
        <dbReference type="ARBA" id="ARBA00022692"/>
    </source>
</evidence>
<evidence type="ECO:0000256" key="1">
    <source>
        <dbReference type="ARBA" id="ARBA00004141"/>
    </source>
</evidence>
<dbReference type="OrthoDB" id="73612at2759"/>
<dbReference type="InterPro" id="IPR013861">
    <property type="entry name" value="TMEM115/Pdh1/Rbl19"/>
</dbReference>
<keyword evidence="3 6" id="KW-1133">Transmembrane helix</keyword>
<protein>
    <submittedName>
        <fullName evidence="7">(African queen) hypothetical protein</fullName>
    </submittedName>
</protein>
<dbReference type="EMBL" id="CAKASE010000045">
    <property type="protein sequence ID" value="CAG9560206.1"/>
    <property type="molecule type" value="Genomic_DNA"/>
</dbReference>
<dbReference type="InterPro" id="IPR035952">
    <property type="entry name" value="Rhomboid-like_sf"/>
</dbReference>
<dbReference type="SMART" id="SM01160">
    <property type="entry name" value="DUF1751"/>
    <property type="match status" value="1"/>
</dbReference>
<feature type="transmembrane region" description="Helical" evidence="6">
    <location>
        <begin position="191"/>
        <end position="209"/>
    </location>
</feature>
<feature type="transmembrane region" description="Helical" evidence="6">
    <location>
        <begin position="122"/>
        <end position="144"/>
    </location>
</feature>
<evidence type="ECO:0000256" key="4">
    <source>
        <dbReference type="ARBA" id="ARBA00023136"/>
    </source>
</evidence>
<dbReference type="PANTHER" id="PTHR13377">
    <property type="entry name" value="PLACENTAL PROTEIN 6"/>
    <property type="match status" value="1"/>
</dbReference>
<dbReference type="Pfam" id="PF08551">
    <property type="entry name" value="DUF1751"/>
    <property type="match status" value="1"/>
</dbReference>
<dbReference type="GO" id="GO:0005794">
    <property type="term" value="C:Golgi apparatus"/>
    <property type="evidence" value="ECO:0007669"/>
    <property type="project" value="TreeGrafter"/>
</dbReference>
<comment type="subcellular location">
    <subcellularLocation>
        <location evidence="1">Membrane</location>
        <topology evidence="1">Multi-pass membrane protein</topology>
    </subcellularLocation>
</comment>
<evidence type="ECO:0000313" key="8">
    <source>
        <dbReference type="Proteomes" id="UP000789524"/>
    </source>
</evidence>
<dbReference type="PANTHER" id="PTHR13377:SF3">
    <property type="entry name" value="TRANSMEMBRANE PROTEIN 115"/>
    <property type="match status" value="1"/>
</dbReference>
<name>A0A8J2QFH7_9NEOP</name>
<feature type="transmembrane region" description="Helical" evidence="6">
    <location>
        <begin position="34"/>
        <end position="56"/>
    </location>
</feature>
<gene>
    <name evidence="7" type="ORF">DCHRY22_LOCUS1919</name>
</gene>
<dbReference type="GO" id="GO:0016020">
    <property type="term" value="C:membrane"/>
    <property type="evidence" value="ECO:0007669"/>
    <property type="project" value="UniProtKB-SubCell"/>
</dbReference>
<comment type="caution">
    <text evidence="7">The sequence shown here is derived from an EMBL/GenBank/DDBJ whole genome shotgun (WGS) entry which is preliminary data.</text>
</comment>
<evidence type="ECO:0000256" key="3">
    <source>
        <dbReference type="ARBA" id="ARBA00022989"/>
    </source>
</evidence>
<dbReference type="FunFam" id="1.20.1540.10:FF:000004">
    <property type="entry name" value="Transmembrane protein 115"/>
    <property type="match status" value="1"/>
</dbReference>
<evidence type="ECO:0000256" key="6">
    <source>
        <dbReference type="SAM" id="Phobius"/>
    </source>
</evidence>
<evidence type="ECO:0000256" key="5">
    <source>
        <dbReference type="SAM" id="MobiDB-lite"/>
    </source>
</evidence>
<dbReference type="GO" id="GO:0006890">
    <property type="term" value="P:retrograde vesicle-mediated transport, Golgi to endoplasmic reticulum"/>
    <property type="evidence" value="ECO:0007669"/>
    <property type="project" value="InterPro"/>
</dbReference>
<evidence type="ECO:0000313" key="7">
    <source>
        <dbReference type="EMBL" id="CAG9560206.1"/>
    </source>
</evidence>
<feature type="transmembrane region" description="Helical" evidence="6">
    <location>
        <begin position="150"/>
        <end position="170"/>
    </location>
</feature>
<sequence length="382" mass="42867">MTLTLYLTVTSVIKMAALRVFSRNVPYLRQQFSALLGNTSPSVKFICVVVIIGYILSYSDDVVDVLSVTPGYLLPPSFQLWSTFTFWFLEIHLWEVIIDIVTVGLCGKLIEPLWGQMEMMKFFIFTNTGVAFLTTFYYLVIFAWTQDTSLLFDIHVHGLAGYLAGVSVAVKQIMPDHLLIKTPLGKLTNRSLPLLILIAAIILWAVGALEGTYPCMWGSGTLLSWIYLRFWQRHSSGTRGDMADNFSFDNFFPTVMQPVVRGILNPIHRCLVRVGVCNASPRRVQLALSPRGLTISMPGVEPQDMERRRQIALKALSERLSKTSEQTRQKNLSMKVNMEAVRKSQTPQVIPSFPSEPPQPSISPPETTLIDITTDTPTTKTS</sequence>
<feature type="transmembrane region" description="Helical" evidence="6">
    <location>
        <begin position="91"/>
        <end position="110"/>
    </location>
</feature>
<feature type="compositionally biased region" description="Pro residues" evidence="5">
    <location>
        <begin position="354"/>
        <end position="363"/>
    </location>
</feature>
<dbReference type="AlphaFoldDB" id="A0A8J2QFH7"/>
<dbReference type="SUPFAM" id="SSF144091">
    <property type="entry name" value="Rhomboid-like"/>
    <property type="match status" value="1"/>
</dbReference>
<dbReference type="Proteomes" id="UP000789524">
    <property type="component" value="Unassembled WGS sequence"/>
</dbReference>
<accession>A0A8J2QFH7</accession>
<keyword evidence="4 6" id="KW-0472">Membrane</keyword>
<feature type="compositionally biased region" description="Low complexity" evidence="5">
    <location>
        <begin position="364"/>
        <end position="382"/>
    </location>
</feature>
<organism evidence="7 8">
    <name type="scientific">Danaus chrysippus</name>
    <name type="common">African queen</name>
    <dbReference type="NCBI Taxonomy" id="151541"/>
    <lineage>
        <taxon>Eukaryota</taxon>
        <taxon>Metazoa</taxon>
        <taxon>Ecdysozoa</taxon>
        <taxon>Arthropoda</taxon>
        <taxon>Hexapoda</taxon>
        <taxon>Insecta</taxon>
        <taxon>Pterygota</taxon>
        <taxon>Neoptera</taxon>
        <taxon>Endopterygota</taxon>
        <taxon>Lepidoptera</taxon>
        <taxon>Glossata</taxon>
        <taxon>Ditrysia</taxon>
        <taxon>Papilionoidea</taxon>
        <taxon>Nymphalidae</taxon>
        <taxon>Danainae</taxon>
        <taxon>Danaini</taxon>
        <taxon>Danaina</taxon>
        <taxon>Danaus</taxon>
        <taxon>Anosia</taxon>
    </lineage>
</organism>
<feature type="transmembrane region" description="Helical" evidence="6">
    <location>
        <begin position="6"/>
        <end position="22"/>
    </location>
</feature>
<reference evidence="7" key="1">
    <citation type="submission" date="2021-09" db="EMBL/GenBank/DDBJ databases">
        <authorList>
            <person name="Martin H S."/>
        </authorList>
    </citation>
    <scope>NUCLEOTIDE SEQUENCE</scope>
</reference>
<proteinExistence type="predicted"/>
<keyword evidence="2 6" id="KW-0812">Transmembrane</keyword>
<feature type="region of interest" description="Disordered" evidence="5">
    <location>
        <begin position="341"/>
        <end position="382"/>
    </location>
</feature>